<dbReference type="EMBL" id="CP099837">
    <property type="protein sequence ID" value="USY19826.1"/>
    <property type="molecule type" value="Genomic_DNA"/>
</dbReference>
<protein>
    <submittedName>
        <fullName evidence="1">Uncharacterized protein</fullName>
    </submittedName>
</protein>
<dbReference type="RefSeq" id="WP_254419001.1">
    <property type="nucleotide sequence ID" value="NZ_BAAAJB010000041.1"/>
</dbReference>
<evidence type="ECO:0000313" key="2">
    <source>
        <dbReference type="Proteomes" id="UP001055940"/>
    </source>
</evidence>
<dbReference type="Proteomes" id="UP001055940">
    <property type="component" value="Chromosome"/>
</dbReference>
<name>A0ABY5D9Q4_9ACTN</name>
<proteinExistence type="predicted"/>
<sequence>MSTYFGGFGSRASCIRANGERPTASFASGCALSALNAANSEVGCCDDRWNST</sequence>
<accession>A0ABY5D9Q4</accession>
<organism evidence="1 2">
    <name type="scientific">Nocardiopsis exhalans</name>
    <dbReference type="NCBI Taxonomy" id="163604"/>
    <lineage>
        <taxon>Bacteria</taxon>
        <taxon>Bacillati</taxon>
        <taxon>Actinomycetota</taxon>
        <taxon>Actinomycetes</taxon>
        <taxon>Streptosporangiales</taxon>
        <taxon>Nocardiopsidaceae</taxon>
        <taxon>Nocardiopsis</taxon>
    </lineage>
</organism>
<reference evidence="1" key="1">
    <citation type="submission" date="2022-06" db="EMBL/GenBank/DDBJ databases">
        <authorList>
            <person name="Ping M."/>
        </authorList>
    </citation>
    <scope>NUCLEOTIDE SEQUENCE</scope>
    <source>
        <strain evidence="1">JCM11759T</strain>
    </source>
</reference>
<keyword evidence="2" id="KW-1185">Reference proteome</keyword>
<evidence type="ECO:0000313" key="1">
    <source>
        <dbReference type="EMBL" id="USY19826.1"/>
    </source>
</evidence>
<gene>
    <name evidence="1" type="ORF">NE857_32130</name>
</gene>